<dbReference type="Gene3D" id="1.20.1560.10">
    <property type="entry name" value="ABC transporter type 1, transmembrane domain"/>
    <property type="match status" value="1"/>
</dbReference>
<evidence type="ECO:0000256" key="1">
    <source>
        <dbReference type="ARBA" id="ARBA00004141"/>
    </source>
</evidence>
<proteinExistence type="inferred from homology"/>
<dbReference type="AlphaFoldDB" id="A0AA38BZI5"/>
<keyword evidence="9" id="KW-0472">Membrane</keyword>
<dbReference type="SMART" id="SM00382">
    <property type="entry name" value="AAA"/>
    <property type="match status" value="1"/>
</dbReference>
<reference evidence="13 14" key="1">
    <citation type="journal article" date="2021" name="Nat. Plants">
        <title>The Taxus genome provides insights into paclitaxel biosynthesis.</title>
        <authorList>
            <person name="Xiong X."/>
            <person name="Gou J."/>
            <person name="Liao Q."/>
            <person name="Li Y."/>
            <person name="Zhou Q."/>
            <person name="Bi G."/>
            <person name="Li C."/>
            <person name="Du R."/>
            <person name="Wang X."/>
            <person name="Sun T."/>
            <person name="Guo L."/>
            <person name="Liang H."/>
            <person name="Lu P."/>
            <person name="Wu Y."/>
            <person name="Zhang Z."/>
            <person name="Ro D.K."/>
            <person name="Shang Y."/>
            <person name="Huang S."/>
            <person name="Yan J."/>
        </authorList>
    </citation>
    <scope>NUCLEOTIDE SEQUENCE [LARGE SCALE GENOMIC DNA]</scope>
    <source>
        <strain evidence="13">Ta-2019</strain>
    </source>
</reference>
<dbReference type="CDD" id="cd18578">
    <property type="entry name" value="ABC_6TM_Pgp_ABCB1_D2_like"/>
    <property type="match status" value="1"/>
</dbReference>
<dbReference type="GO" id="GO:0016020">
    <property type="term" value="C:membrane"/>
    <property type="evidence" value="ECO:0007669"/>
    <property type="project" value="UniProtKB-SubCell"/>
</dbReference>
<evidence type="ECO:0000256" key="3">
    <source>
        <dbReference type="ARBA" id="ARBA00022448"/>
    </source>
</evidence>
<name>A0AA38BZI5_TAXCH</name>
<feature type="domain" description="ABC transporter" evidence="11">
    <location>
        <begin position="48"/>
        <end position="284"/>
    </location>
</feature>
<keyword evidence="4" id="KW-0812">Transmembrane</keyword>
<evidence type="ECO:0000256" key="4">
    <source>
        <dbReference type="ARBA" id="ARBA00022692"/>
    </source>
</evidence>
<dbReference type="GO" id="GO:0140359">
    <property type="term" value="F:ABC-type transporter activity"/>
    <property type="evidence" value="ECO:0007669"/>
    <property type="project" value="InterPro"/>
</dbReference>
<evidence type="ECO:0000256" key="5">
    <source>
        <dbReference type="ARBA" id="ARBA00022737"/>
    </source>
</evidence>
<evidence type="ECO:0000313" key="13">
    <source>
        <dbReference type="EMBL" id="KAH9290116.1"/>
    </source>
</evidence>
<keyword evidence="7" id="KW-0067">ATP-binding</keyword>
<comment type="caution">
    <text evidence="13">The sequence shown here is derived from an EMBL/GenBank/DDBJ whole genome shotgun (WGS) entry which is preliminary data.</text>
</comment>
<gene>
    <name evidence="13" type="ORF">KI387_034233</name>
</gene>
<evidence type="ECO:0000256" key="2">
    <source>
        <dbReference type="ARBA" id="ARBA00007577"/>
    </source>
</evidence>
<keyword evidence="6" id="KW-0547">Nucleotide-binding</keyword>
<keyword evidence="10" id="KW-0325">Glycoprotein</keyword>
<dbReference type="Pfam" id="PF00664">
    <property type="entry name" value="ABC_membrane"/>
    <property type="match status" value="2"/>
</dbReference>
<evidence type="ECO:0000313" key="14">
    <source>
        <dbReference type="Proteomes" id="UP000824469"/>
    </source>
</evidence>
<dbReference type="PROSITE" id="PS50893">
    <property type="entry name" value="ABC_TRANSPORTER_2"/>
    <property type="match status" value="1"/>
</dbReference>
<accession>A0AA38BZI5</accession>
<dbReference type="InterPro" id="IPR003439">
    <property type="entry name" value="ABC_transporter-like_ATP-bd"/>
</dbReference>
<dbReference type="GO" id="GO:0005524">
    <property type="term" value="F:ATP binding"/>
    <property type="evidence" value="ECO:0007669"/>
    <property type="project" value="UniProtKB-KW"/>
</dbReference>
<keyword evidence="5" id="KW-0677">Repeat</keyword>
<dbReference type="FunFam" id="3.40.50.300:FF:000251">
    <property type="entry name" value="ABC transporter B family member 19"/>
    <property type="match status" value="1"/>
</dbReference>
<dbReference type="InterPro" id="IPR011527">
    <property type="entry name" value="ABC1_TM_dom"/>
</dbReference>
<dbReference type="SUPFAM" id="SSF90123">
    <property type="entry name" value="ABC transporter transmembrane region"/>
    <property type="match status" value="1"/>
</dbReference>
<dbReference type="Gene3D" id="3.40.50.300">
    <property type="entry name" value="P-loop containing nucleotide triphosphate hydrolases"/>
    <property type="match status" value="1"/>
</dbReference>
<organism evidence="13 14">
    <name type="scientific">Taxus chinensis</name>
    <name type="common">Chinese yew</name>
    <name type="synonym">Taxus wallichiana var. chinensis</name>
    <dbReference type="NCBI Taxonomy" id="29808"/>
    <lineage>
        <taxon>Eukaryota</taxon>
        <taxon>Viridiplantae</taxon>
        <taxon>Streptophyta</taxon>
        <taxon>Embryophyta</taxon>
        <taxon>Tracheophyta</taxon>
        <taxon>Spermatophyta</taxon>
        <taxon>Pinopsida</taxon>
        <taxon>Pinidae</taxon>
        <taxon>Conifers II</taxon>
        <taxon>Cupressales</taxon>
        <taxon>Taxaceae</taxon>
        <taxon>Taxus</taxon>
    </lineage>
</organism>
<evidence type="ECO:0000256" key="9">
    <source>
        <dbReference type="ARBA" id="ARBA00023136"/>
    </source>
</evidence>
<evidence type="ECO:0000256" key="7">
    <source>
        <dbReference type="ARBA" id="ARBA00022840"/>
    </source>
</evidence>
<dbReference type="EMBL" id="JAHRHJ020003813">
    <property type="protein sequence ID" value="KAH9290116.1"/>
    <property type="molecule type" value="Genomic_DNA"/>
</dbReference>
<evidence type="ECO:0000256" key="10">
    <source>
        <dbReference type="ARBA" id="ARBA00023180"/>
    </source>
</evidence>
<evidence type="ECO:0000259" key="11">
    <source>
        <dbReference type="PROSITE" id="PS50893"/>
    </source>
</evidence>
<comment type="similarity">
    <text evidence="2">Belongs to the ABC transporter superfamily. ABCB family. Multidrug resistance exporter (TC 3.A.1.201) subfamily.</text>
</comment>
<keyword evidence="3" id="KW-0813">Transport</keyword>
<evidence type="ECO:0000256" key="8">
    <source>
        <dbReference type="ARBA" id="ARBA00022989"/>
    </source>
</evidence>
<dbReference type="PANTHER" id="PTHR45136:SF2">
    <property type="entry name" value="ABC TRANSPORTER DOMAIN-CONTAINING PROTEIN"/>
    <property type="match status" value="1"/>
</dbReference>
<dbReference type="PANTHER" id="PTHR45136">
    <property type="entry name" value="ABC TRANSPORTER DOMAIN-CONTAINING PROTEIN"/>
    <property type="match status" value="1"/>
</dbReference>
<keyword evidence="14" id="KW-1185">Reference proteome</keyword>
<dbReference type="InterPro" id="IPR003593">
    <property type="entry name" value="AAA+_ATPase"/>
</dbReference>
<comment type="subcellular location">
    <subcellularLocation>
        <location evidence="1">Membrane</location>
        <topology evidence="1">Multi-pass membrane protein</topology>
    </subcellularLocation>
</comment>
<protein>
    <submittedName>
        <fullName evidence="13">Uncharacterized protein</fullName>
    </submittedName>
</protein>
<sequence>LGTALPNLKYFSEAFVTTRHISEMIERVPDIDCDDNRGEVMEKVYGELDFKNVRFAYPSRPHTKVLHNFYLTILGGQTVALVGNSGSGKSTVISLLERFYDPVARDITVYGINIKNLQLRWWRNQIGLVSQEPALFATSIEENIRFGKEGASVEDVVYAAKASNAQNFISQLPHGYNTRVGEIATQMSGGQKQRIAIARAMIKNPPIFLLDEATSALDVESEKVVQQALDRASMGRTTVVVTHRLSTIQNANKIVVVQRGQVIESAYLCICVGQHDLCFFIRDHQEMKLKIKSYDLVFFSLCIISFMVNVAQHYSFAAMGELITKRIRESMLAKVLTFEVGWFDQEDISSKAICSMLANEANVEEYKVMNYLRFYVGYMEVKSLVTDRISLVIQTCTSVMLAVALRLSVAWRLARVMIAIQPLTTLCYYTRKVMLINMSKKSGDAQNQCIQIAAEAVANHITITTFRSNERVLSLFKETEIHTRKEGFKQSWVAGIGIGSAQSLTFLTLCLDYWYGGRLVGEGLISPGDVFKTFFILVSTGRVIA</sequence>
<dbReference type="CDD" id="cd03249">
    <property type="entry name" value="ABC_MTABC3_MDL1_MDL2"/>
    <property type="match status" value="1"/>
</dbReference>
<dbReference type="Proteomes" id="UP000824469">
    <property type="component" value="Unassembled WGS sequence"/>
</dbReference>
<dbReference type="GO" id="GO:0016887">
    <property type="term" value="F:ATP hydrolysis activity"/>
    <property type="evidence" value="ECO:0007669"/>
    <property type="project" value="InterPro"/>
</dbReference>
<dbReference type="PROSITE" id="PS50929">
    <property type="entry name" value="ABC_TM1F"/>
    <property type="match status" value="1"/>
</dbReference>
<evidence type="ECO:0000259" key="12">
    <source>
        <dbReference type="PROSITE" id="PS50929"/>
    </source>
</evidence>
<dbReference type="InterPro" id="IPR027417">
    <property type="entry name" value="P-loop_NTPase"/>
</dbReference>
<dbReference type="PROSITE" id="PS00211">
    <property type="entry name" value="ABC_TRANSPORTER_1"/>
    <property type="match status" value="1"/>
</dbReference>
<dbReference type="SUPFAM" id="SSF52540">
    <property type="entry name" value="P-loop containing nucleoside triphosphate hydrolases"/>
    <property type="match status" value="1"/>
</dbReference>
<evidence type="ECO:0000256" key="6">
    <source>
        <dbReference type="ARBA" id="ARBA00022741"/>
    </source>
</evidence>
<dbReference type="InterPro" id="IPR017871">
    <property type="entry name" value="ABC_transporter-like_CS"/>
</dbReference>
<feature type="non-terminal residue" evidence="13">
    <location>
        <position position="545"/>
    </location>
</feature>
<dbReference type="InterPro" id="IPR036640">
    <property type="entry name" value="ABC1_TM_sf"/>
</dbReference>
<feature type="domain" description="ABC transmembrane type-1" evidence="12">
    <location>
        <begin position="296"/>
        <end position="545"/>
    </location>
</feature>
<dbReference type="Pfam" id="PF00005">
    <property type="entry name" value="ABC_tran"/>
    <property type="match status" value="1"/>
</dbReference>
<dbReference type="OMA" id="VANHITI"/>
<keyword evidence="8" id="KW-1133">Transmembrane helix</keyword>